<evidence type="ECO:0000313" key="4">
    <source>
        <dbReference type="Proteomes" id="UP000019402"/>
    </source>
</evidence>
<dbReference type="Pfam" id="PF13378">
    <property type="entry name" value="MR_MLE_C"/>
    <property type="match status" value="1"/>
</dbReference>
<sequence length="354" mass="39719">MLKASFKRHTLSFNTPGGTSRGVLKTKNSWYVEIYEQTKPDVVGIGECSILPRLSVDDKPHLESKLTEVCEQINIYAHSLHESLTEWPAIRFALEMALLDLQNGGGKKIFHSDFVVGMKAIPINGLIWMGEMEYMQEQLEQKLKAGFDCIKIKVGALDFKKEIELIKEIRRRYDASQIEVRVDANGAFSPDEALDKMIQLSKLDIHSIEQPIKAGQWQVMADLCKETPLPIALDEELIGLDDFQTKEEMLSIIKPQYVILKPSLLGGFKASDEWVRIAEAQNVGWWATSALEGNVGLNAIAQWTAIHDNSMPQGLGTGQVFSNNVSSPLEVKKGHLFYNINEPWGVLPEENIIV</sequence>
<dbReference type="GO" id="GO:0046872">
    <property type="term" value="F:metal ion binding"/>
    <property type="evidence" value="ECO:0007669"/>
    <property type="project" value="UniProtKB-KW"/>
</dbReference>
<dbReference type="RefSeq" id="WP_044212599.1">
    <property type="nucleotide sequence ID" value="NZ_BAMD01000016.1"/>
</dbReference>
<dbReference type="InterPro" id="IPR018110">
    <property type="entry name" value="Mandel_Rmase/mucon_lact_enz_CS"/>
</dbReference>
<dbReference type="eggNOG" id="COG4948">
    <property type="taxonomic scope" value="Bacteria"/>
</dbReference>
<comment type="caution">
    <text evidence="3">The sequence shown here is derived from an EMBL/GenBank/DDBJ whole genome shotgun (WGS) entry which is preliminary data.</text>
</comment>
<dbReference type="EMBL" id="BAMD01000016">
    <property type="protein sequence ID" value="GAF02969.1"/>
    <property type="molecule type" value="Genomic_DNA"/>
</dbReference>
<dbReference type="AlphaFoldDB" id="W7YKT2"/>
<keyword evidence="4" id="KW-1185">Reference proteome</keyword>
<accession>W7YKT2</accession>
<feature type="domain" description="Mandelate racemase/muconate lactonizing enzyme C-terminal" evidence="2">
    <location>
        <begin position="132"/>
        <end position="230"/>
    </location>
</feature>
<dbReference type="SFLD" id="SFLDG00180">
    <property type="entry name" value="muconate_cycloisomerase"/>
    <property type="match status" value="1"/>
</dbReference>
<protein>
    <submittedName>
        <fullName evidence="3">L-Ala-D/L-Glu epimerase</fullName>
    </submittedName>
</protein>
<dbReference type="InterPro" id="IPR013342">
    <property type="entry name" value="Mandelate_racemase_C"/>
</dbReference>
<evidence type="ECO:0000313" key="3">
    <source>
        <dbReference type="EMBL" id="GAF02969.1"/>
    </source>
</evidence>
<dbReference type="PANTHER" id="PTHR48073">
    <property type="entry name" value="O-SUCCINYLBENZOATE SYNTHASE-RELATED"/>
    <property type="match status" value="1"/>
</dbReference>
<evidence type="ECO:0000259" key="2">
    <source>
        <dbReference type="SMART" id="SM00922"/>
    </source>
</evidence>
<dbReference type="SFLD" id="SFLDS00001">
    <property type="entry name" value="Enolase"/>
    <property type="match status" value="1"/>
</dbReference>
<evidence type="ECO:0000256" key="1">
    <source>
        <dbReference type="ARBA" id="ARBA00022723"/>
    </source>
</evidence>
<dbReference type="PROSITE" id="PS00909">
    <property type="entry name" value="MR_MLE_2"/>
    <property type="match status" value="1"/>
</dbReference>
<gene>
    <name evidence="3" type="ORF">JCM21142_41620</name>
</gene>
<dbReference type="SMART" id="SM00922">
    <property type="entry name" value="MR_MLE"/>
    <property type="match status" value="1"/>
</dbReference>
<dbReference type="CDD" id="cd03320">
    <property type="entry name" value="OSBS"/>
    <property type="match status" value="1"/>
</dbReference>
<keyword evidence="1" id="KW-0479">Metal-binding</keyword>
<dbReference type="SUPFAM" id="SSF54826">
    <property type="entry name" value="Enolase N-terminal domain-like"/>
    <property type="match status" value="1"/>
</dbReference>
<dbReference type="Gene3D" id="3.30.390.10">
    <property type="entry name" value="Enolase-like, N-terminal domain"/>
    <property type="match status" value="1"/>
</dbReference>
<dbReference type="SUPFAM" id="SSF51604">
    <property type="entry name" value="Enolase C-terminal domain-like"/>
    <property type="match status" value="1"/>
</dbReference>
<dbReference type="OrthoDB" id="9766759at2"/>
<dbReference type="SFLD" id="SFLDF00009">
    <property type="entry name" value="o-succinylbenzoate_synthase"/>
    <property type="match status" value="1"/>
</dbReference>
<dbReference type="GO" id="GO:0009063">
    <property type="term" value="P:amino acid catabolic process"/>
    <property type="evidence" value="ECO:0007669"/>
    <property type="project" value="InterPro"/>
</dbReference>
<name>W7YKT2_9BACT</name>
<dbReference type="InterPro" id="IPR029065">
    <property type="entry name" value="Enolase_C-like"/>
</dbReference>
<dbReference type="STRING" id="869213.GCA_000517085_02381"/>
<proteinExistence type="predicted"/>
<dbReference type="Proteomes" id="UP000019402">
    <property type="component" value="Unassembled WGS sequence"/>
</dbReference>
<dbReference type="InterPro" id="IPR036849">
    <property type="entry name" value="Enolase-like_C_sf"/>
</dbReference>
<dbReference type="PANTHER" id="PTHR48073:SF2">
    <property type="entry name" value="O-SUCCINYLBENZOATE SYNTHASE"/>
    <property type="match status" value="1"/>
</dbReference>
<dbReference type="InterPro" id="IPR029017">
    <property type="entry name" value="Enolase-like_N"/>
</dbReference>
<dbReference type="GO" id="GO:0016854">
    <property type="term" value="F:racemase and epimerase activity"/>
    <property type="evidence" value="ECO:0007669"/>
    <property type="project" value="UniProtKB-ARBA"/>
</dbReference>
<dbReference type="Gene3D" id="3.20.20.120">
    <property type="entry name" value="Enolase-like C-terminal domain"/>
    <property type="match status" value="1"/>
</dbReference>
<reference evidence="3 4" key="1">
    <citation type="journal article" date="2014" name="Genome Announc.">
        <title>Draft Genome Sequence of Cytophaga fermentans JCM 21142T, a Facultative Anaerobe Isolated from Marine Mud.</title>
        <authorList>
            <person name="Starns D."/>
            <person name="Oshima K."/>
            <person name="Suda W."/>
            <person name="Iino T."/>
            <person name="Yuki M."/>
            <person name="Inoue J."/>
            <person name="Kitamura K."/>
            <person name="Iida T."/>
            <person name="Darby A."/>
            <person name="Hattori M."/>
            <person name="Ohkuma M."/>
        </authorList>
    </citation>
    <scope>NUCLEOTIDE SEQUENCE [LARGE SCALE GENOMIC DNA]</scope>
    <source>
        <strain evidence="3 4">JCM 21142</strain>
    </source>
</reference>
<organism evidence="3 4">
    <name type="scientific">Saccharicrinis fermentans DSM 9555 = JCM 21142</name>
    <dbReference type="NCBI Taxonomy" id="869213"/>
    <lineage>
        <taxon>Bacteria</taxon>
        <taxon>Pseudomonadati</taxon>
        <taxon>Bacteroidota</taxon>
        <taxon>Bacteroidia</taxon>
        <taxon>Marinilabiliales</taxon>
        <taxon>Marinilabiliaceae</taxon>
        <taxon>Saccharicrinis</taxon>
    </lineage>
</organism>